<dbReference type="AlphaFoldDB" id="A0A8S1Y935"/>
<protein>
    <submittedName>
        <fullName evidence="1">Uncharacterized protein</fullName>
    </submittedName>
</protein>
<evidence type="ECO:0000313" key="1">
    <source>
        <dbReference type="EMBL" id="CAD8209903.1"/>
    </source>
</evidence>
<keyword evidence="2" id="KW-1185">Reference proteome</keyword>
<name>A0A8S1Y935_9CILI</name>
<sequence>MEENSIRFQKYFQVISIDKDDSFIFVASDSSITLFQFKFTQFKLQKSQQLCHHFKQLLKQFLIHCRFNGFQNCIMVFESHGK</sequence>
<gene>
    <name evidence="1" type="ORF">PPENT_87.1.T1570007</name>
</gene>
<reference evidence="1" key="1">
    <citation type="submission" date="2021-01" db="EMBL/GenBank/DDBJ databases">
        <authorList>
            <consortium name="Genoscope - CEA"/>
            <person name="William W."/>
        </authorList>
    </citation>
    <scope>NUCLEOTIDE SEQUENCE</scope>
</reference>
<evidence type="ECO:0000313" key="2">
    <source>
        <dbReference type="Proteomes" id="UP000689195"/>
    </source>
</evidence>
<comment type="caution">
    <text evidence="1">The sequence shown here is derived from an EMBL/GenBank/DDBJ whole genome shotgun (WGS) entry which is preliminary data.</text>
</comment>
<proteinExistence type="predicted"/>
<accession>A0A8S1Y935</accession>
<organism evidence="1 2">
    <name type="scientific">Paramecium pentaurelia</name>
    <dbReference type="NCBI Taxonomy" id="43138"/>
    <lineage>
        <taxon>Eukaryota</taxon>
        <taxon>Sar</taxon>
        <taxon>Alveolata</taxon>
        <taxon>Ciliophora</taxon>
        <taxon>Intramacronucleata</taxon>
        <taxon>Oligohymenophorea</taxon>
        <taxon>Peniculida</taxon>
        <taxon>Parameciidae</taxon>
        <taxon>Paramecium</taxon>
    </lineage>
</organism>
<dbReference type="EMBL" id="CAJJDO010000157">
    <property type="protein sequence ID" value="CAD8209903.1"/>
    <property type="molecule type" value="Genomic_DNA"/>
</dbReference>
<dbReference type="Proteomes" id="UP000689195">
    <property type="component" value="Unassembled WGS sequence"/>
</dbReference>